<sequence length="336" mass="38185">MKTSVIIPAFNATLTIGKCLLALSNQSLKPGEVIIVDDGSKDNLKSYLNQIKPQLKINNLIFLKHFHQGVSVARNLGAKKARGEILAFLDSDCVPGEDWLKNLLAPFSDIKVGAVGGGYSAGIDDSFWQRFSCEELFFRRRKRKGEAVTLLSNNMACRKFCFWKAGGFPTRYSVCEDMFLGYQIARHYKVMWLKDNGVKHHFKRSLKDFLRHQYYFGKQSTRFFLENPQILVCNNHQGKQLHIAIGASFFSLVGLMVAFILSIVNQLFLSQIVLILVAGLLAVHFFLYSAFLSYLKKKGLSKLNLFRAYYASYLRDLLAAVSFFDGLALYIKERKL</sequence>
<dbReference type="InterPro" id="IPR029044">
    <property type="entry name" value="Nucleotide-diphossugar_trans"/>
</dbReference>
<comment type="caution">
    <text evidence="3">The sequence shown here is derived from an EMBL/GenBank/DDBJ whole genome shotgun (WGS) entry which is preliminary data.</text>
</comment>
<dbReference type="Pfam" id="PF00535">
    <property type="entry name" value="Glycos_transf_2"/>
    <property type="match status" value="1"/>
</dbReference>
<evidence type="ECO:0000256" key="1">
    <source>
        <dbReference type="SAM" id="Phobius"/>
    </source>
</evidence>
<dbReference type="InterPro" id="IPR050834">
    <property type="entry name" value="Glycosyltransf_2"/>
</dbReference>
<proteinExistence type="predicted"/>
<keyword evidence="1" id="KW-1133">Transmembrane helix</keyword>
<keyword evidence="1" id="KW-0472">Membrane</keyword>
<feature type="transmembrane region" description="Helical" evidence="1">
    <location>
        <begin position="273"/>
        <end position="292"/>
    </location>
</feature>
<dbReference type="PANTHER" id="PTHR43685">
    <property type="entry name" value="GLYCOSYLTRANSFERASE"/>
    <property type="match status" value="1"/>
</dbReference>
<feature type="transmembrane region" description="Helical" evidence="1">
    <location>
        <begin position="241"/>
        <end position="261"/>
    </location>
</feature>
<keyword evidence="1" id="KW-0812">Transmembrane</keyword>
<dbReference type="InterPro" id="IPR001173">
    <property type="entry name" value="Glyco_trans_2-like"/>
</dbReference>
<dbReference type="PANTHER" id="PTHR43685:SF3">
    <property type="entry name" value="SLR2126 PROTEIN"/>
    <property type="match status" value="1"/>
</dbReference>
<dbReference type="EMBL" id="LCAB01000015">
    <property type="protein sequence ID" value="KKR82344.1"/>
    <property type="molecule type" value="Genomic_DNA"/>
</dbReference>
<feature type="transmembrane region" description="Helical" evidence="1">
    <location>
        <begin position="312"/>
        <end position="331"/>
    </location>
</feature>
<dbReference type="SUPFAM" id="SSF53448">
    <property type="entry name" value="Nucleotide-diphospho-sugar transferases"/>
    <property type="match status" value="1"/>
</dbReference>
<dbReference type="PATRIC" id="fig|1618424.3.peg.1004"/>
<keyword evidence="3" id="KW-0808">Transferase</keyword>
<accession>A0A0G0TZL9</accession>
<feature type="domain" description="Glycosyltransferase 2-like" evidence="2">
    <location>
        <begin position="4"/>
        <end position="144"/>
    </location>
</feature>
<evidence type="ECO:0000313" key="3">
    <source>
        <dbReference type="EMBL" id="KKR82344.1"/>
    </source>
</evidence>
<dbReference type="Gene3D" id="3.90.550.10">
    <property type="entry name" value="Spore Coat Polysaccharide Biosynthesis Protein SpsA, Chain A"/>
    <property type="match status" value="1"/>
</dbReference>
<dbReference type="AlphaFoldDB" id="A0A0G0TZL9"/>
<dbReference type="Proteomes" id="UP000034601">
    <property type="component" value="Unassembled WGS sequence"/>
</dbReference>
<reference evidence="3 4" key="1">
    <citation type="journal article" date="2015" name="Nature">
        <title>rRNA introns, odd ribosomes, and small enigmatic genomes across a large radiation of phyla.</title>
        <authorList>
            <person name="Brown C.T."/>
            <person name="Hug L.A."/>
            <person name="Thomas B.C."/>
            <person name="Sharon I."/>
            <person name="Castelle C.J."/>
            <person name="Singh A."/>
            <person name="Wilkins M.J."/>
            <person name="Williams K.H."/>
            <person name="Banfield J.F."/>
        </authorList>
    </citation>
    <scope>NUCLEOTIDE SEQUENCE [LARGE SCALE GENOMIC DNA]</scope>
</reference>
<evidence type="ECO:0000313" key="4">
    <source>
        <dbReference type="Proteomes" id="UP000034601"/>
    </source>
</evidence>
<protein>
    <submittedName>
        <fullName evidence="3">Family 2 glycosyltransferase SpsQ</fullName>
    </submittedName>
</protein>
<dbReference type="GO" id="GO:0016740">
    <property type="term" value="F:transferase activity"/>
    <property type="evidence" value="ECO:0007669"/>
    <property type="project" value="UniProtKB-KW"/>
</dbReference>
<evidence type="ECO:0000259" key="2">
    <source>
        <dbReference type="Pfam" id="PF00535"/>
    </source>
</evidence>
<name>A0A0G0TZL9_9BACT</name>
<gene>
    <name evidence="3" type="ORF">UU29_C0015G0010</name>
</gene>
<organism evidence="3 4">
    <name type="scientific">Candidatus Daviesbacteria bacterium GW2011_GWA2_40_9</name>
    <dbReference type="NCBI Taxonomy" id="1618424"/>
    <lineage>
        <taxon>Bacteria</taxon>
        <taxon>Candidatus Daviesiibacteriota</taxon>
    </lineage>
</organism>